<evidence type="ECO:0000256" key="7">
    <source>
        <dbReference type="RuleBase" id="RU367030"/>
    </source>
</evidence>
<dbReference type="InterPro" id="IPR036075">
    <property type="entry name" value="ARMT-1-like_metal-bd_sf"/>
</dbReference>
<dbReference type="SUPFAM" id="SSF111321">
    <property type="entry name" value="AF1104-like"/>
    <property type="match status" value="1"/>
</dbReference>
<keyword evidence="4 7" id="KW-0378">Hydrolase</keyword>
<dbReference type="PANTHER" id="PTHR12260">
    <property type="entry name" value="DAMAGE-CONTROL PHOSPHATASE ARMT1"/>
    <property type="match status" value="1"/>
</dbReference>
<proteinExistence type="inferred from homology"/>
<evidence type="ECO:0000256" key="8">
    <source>
        <dbReference type="SAM" id="MobiDB-lite"/>
    </source>
</evidence>
<evidence type="ECO:0000256" key="4">
    <source>
        <dbReference type="ARBA" id="ARBA00022801"/>
    </source>
</evidence>
<accession>A0ABR1VBF8</accession>
<organism evidence="10 11">
    <name type="scientific">Apiospora saccharicola</name>
    <dbReference type="NCBI Taxonomy" id="335842"/>
    <lineage>
        <taxon>Eukaryota</taxon>
        <taxon>Fungi</taxon>
        <taxon>Dikarya</taxon>
        <taxon>Ascomycota</taxon>
        <taxon>Pezizomycotina</taxon>
        <taxon>Sordariomycetes</taxon>
        <taxon>Xylariomycetidae</taxon>
        <taxon>Amphisphaeriales</taxon>
        <taxon>Apiosporaceae</taxon>
        <taxon>Apiospora</taxon>
    </lineage>
</organism>
<comment type="cofactor">
    <cofactor evidence="7">
        <name>Mn(2+)</name>
        <dbReference type="ChEBI" id="CHEBI:29035"/>
    </cofactor>
    <cofactor evidence="7">
        <name>Ni(2+)</name>
        <dbReference type="ChEBI" id="CHEBI:49786"/>
    </cofactor>
</comment>
<keyword evidence="5 7" id="KW-0464">Manganese</keyword>
<dbReference type="Proteomes" id="UP001446871">
    <property type="component" value="Unassembled WGS sequence"/>
</dbReference>
<evidence type="ECO:0000259" key="9">
    <source>
        <dbReference type="Pfam" id="PF01937"/>
    </source>
</evidence>
<comment type="catalytic activity">
    <reaction evidence="6 7">
        <text>beta-D-fructose 6-phosphate = dihydroxyacetone + D-glyceraldehyde 3-phosphate</text>
        <dbReference type="Rhea" id="RHEA:28002"/>
        <dbReference type="ChEBI" id="CHEBI:16016"/>
        <dbReference type="ChEBI" id="CHEBI:57634"/>
        <dbReference type="ChEBI" id="CHEBI:59776"/>
    </reaction>
</comment>
<comment type="catalytic activity">
    <reaction evidence="1 7">
        <text>beta-D-fructose 1-phosphate + H2O = D-fructose + phosphate</text>
        <dbReference type="Rhea" id="RHEA:35603"/>
        <dbReference type="ChEBI" id="CHEBI:15377"/>
        <dbReference type="ChEBI" id="CHEBI:37721"/>
        <dbReference type="ChEBI" id="CHEBI:43474"/>
        <dbReference type="ChEBI" id="CHEBI:138881"/>
    </reaction>
</comment>
<evidence type="ECO:0000313" key="10">
    <source>
        <dbReference type="EMBL" id="KAK8068536.1"/>
    </source>
</evidence>
<dbReference type="InterPro" id="IPR002791">
    <property type="entry name" value="ARMT1-like_metal-bd"/>
</dbReference>
<comment type="similarity">
    <text evidence="2 7">Belongs to the damage-control phosphatase family. Sugar phosphate phosphatase III subfamily.</text>
</comment>
<dbReference type="EC" id="3.1.3.-" evidence="7"/>
<feature type="region of interest" description="Disordered" evidence="8">
    <location>
        <begin position="446"/>
        <end position="468"/>
    </location>
</feature>
<evidence type="ECO:0000256" key="3">
    <source>
        <dbReference type="ARBA" id="ARBA00022723"/>
    </source>
</evidence>
<comment type="caution">
    <text evidence="10">The sequence shown here is derived from an EMBL/GenBank/DDBJ whole genome shotgun (WGS) entry which is preliminary data.</text>
</comment>
<evidence type="ECO:0000256" key="1">
    <source>
        <dbReference type="ARBA" id="ARBA00001326"/>
    </source>
</evidence>
<protein>
    <recommendedName>
        <fullName evidence="7">Sugar phosphate phosphatase</fullName>
        <ecNumber evidence="7">3.1.3.-</ecNumber>
    </recommendedName>
</protein>
<evidence type="ECO:0000313" key="11">
    <source>
        <dbReference type="Proteomes" id="UP001446871"/>
    </source>
</evidence>
<evidence type="ECO:0000256" key="2">
    <source>
        <dbReference type="ARBA" id="ARBA00009519"/>
    </source>
</evidence>
<dbReference type="Gene3D" id="3.40.50.10880">
    <property type="entry name" value="Uncharacterised protein PF01937, DUF89, domain 3"/>
    <property type="match status" value="1"/>
</dbReference>
<dbReference type="EMBL" id="JAQQWM010000004">
    <property type="protein sequence ID" value="KAK8068536.1"/>
    <property type="molecule type" value="Genomic_DNA"/>
</dbReference>
<name>A0ABR1VBF8_9PEZI</name>
<gene>
    <name evidence="10" type="ORF">PG996_007648</name>
</gene>
<sequence>MSQAATNSSPASYSTADPSSFGYETARTRWPIIVTGVVDDLTKAVFQHAHVQEKVDEGSALIATLQTLKTEILEGATLCPLVDDGSPEIASYNAELAAAGRQTWHSSPWLFCECYLFKRISTSFRLSGHWQEYDAFMNQKMSTFKSSQPAVAELAARYRGISSSQNREGLAAQAGEELVFREIFEICLWGNATDLSLLTNLSYEDIQKLQGSAARKAAESNILANDLSQVYSKLKGAGGSSRVDIVLDNSGFELYVDLLLAGYLLSSGLAREVVFHPKNIPWFVSDVTPVDFKALLGVLSKPVEFFGPEDTDNSFVEDLSFLSSQLESFRKEGRLSLRTSPFWTLPCGFAALPREDPPLFGELRTSDLVIFKGDLNYRKLTGDRAWSPTTPFLEAITAPAPSWKQQQGDDGGNADANASSSSSLADLNVLALRTCKADVAVGLPSGKDEELRTETDPEYTPSAPLSGPRRWAWSGKWAVVQFSEAR</sequence>
<comment type="function">
    <text evidence="7">Metal-dependent phosphatase that shows phosphatase activity against several substrates, including fructose-1-phosphate and fructose-6-phosphate. Its preference for fructose-1-phosphate, a strong glycating agent that causes DNA damage rather than a canonical yeast metabolite, suggests a damage-control function in hexose phosphate metabolism.</text>
</comment>
<dbReference type="Pfam" id="PF01937">
    <property type="entry name" value="ARMT1-like_dom"/>
    <property type="match status" value="1"/>
</dbReference>
<keyword evidence="11" id="KW-1185">Reference proteome</keyword>
<comment type="domain">
    <text evidence="7">Subfamily III proteins have a conserved RTxK motif about 40-50 residues from the C-terminus; the threonine may be replaced by serine or cysteine.</text>
</comment>
<evidence type="ECO:0000256" key="5">
    <source>
        <dbReference type="ARBA" id="ARBA00023211"/>
    </source>
</evidence>
<reference evidence="10 11" key="1">
    <citation type="submission" date="2023-01" db="EMBL/GenBank/DDBJ databases">
        <title>Analysis of 21 Apiospora genomes using comparative genomics revels a genus with tremendous synthesis potential of carbohydrate active enzymes and secondary metabolites.</title>
        <authorList>
            <person name="Sorensen T."/>
        </authorList>
    </citation>
    <scope>NUCLEOTIDE SEQUENCE [LARGE SCALE GENOMIC DNA]</scope>
    <source>
        <strain evidence="10 11">CBS 83171</strain>
    </source>
</reference>
<dbReference type="Gene3D" id="1.20.930.60">
    <property type="match status" value="1"/>
</dbReference>
<feature type="domain" description="Damage-control phosphatase ARMT1-like metal-binding" evidence="9">
    <location>
        <begin position="25"/>
        <end position="450"/>
    </location>
</feature>
<evidence type="ECO:0000256" key="6">
    <source>
        <dbReference type="ARBA" id="ARBA00048809"/>
    </source>
</evidence>
<dbReference type="InterPro" id="IPR039763">
    <property type="entry name" value="ARMT1"/>
</dbReference>
<dbReference type="PANTHER" id="PTHR12260:SF6">
    <property type="entry name" value="DAMAGE-CONTROL PHOSPHATASE ARMT1"/>
    <property type="match status" value="1"/>
</dbReference>
<keyword evidence="3 7" id="KW-0479">Metal-binding</keyword>
<feature type="compositionally biased region" description="Basic and acidic residues" evidence="8">
    <location>
        <begin position="446"/>
        <end position="455"/>
    </location>
</feature>